<evidence type="ECO:0000313" key="2">
    <source>
        <dbReference type="Proteomes" id="UP000233440"/>
    </source>
</evidence>
<protein>
    <submittedName>
        <fullName evidence="1">Uncharacterized protein</fullName>
    </submittedName>
</protein>
<dbReference type="RefSeq" id="WP_101356767.1">
    <property type="nucleotide sequence ID" value="NZ_PIQO01000043.1"/>
</dbReference>
<dbReference type="EMBL" id="PIQO01000043">
    <property type="protein sequence ID" value="PKR82466.1"/>
    <property type="molecule type" value="Genomic_DNA"/>
</dbReference>
<comment type="caution">
    <text evidence="1">The sequence shown here is derived from an EMBL/GenBank/DDBJ whole genome shotgun (WGS) entry which is preliminary data.</text>
</comment>
<keyword evidence="2" id="KW-1185">Reference proteome</keyword>
<dbReference type="Proteomes" id="UP000233440">
    <property type="component" value="Unassembled WGS sequence"/>
</dbReference>
<accession>A0A2N3LD01</accession>
<evidence type="ECO:0000313" key="1">
    <source>
        <dbReference type="EMBL" id="PKR82466.1"/>
    </source>
</evidence>
<organism evidence="1 2">
    <name type="scientific">Heyndrickxia camelliae</name>
    <dbReference type="NCBI Taxonomy" id="1707093"/>
    <lineage>
        <taxon>Bacteria</taxon>
        <taxon>Bacillati</taxon>
        <taxon>Bacillota</taxon>
        <taxon>Bacilli</taxon>
        <taxon>Bacillales</taxon>
        <taxon>Bacillaceae</taxon>
        <taxon>Heyndrickxia</taxon>
    </lineage>
</organism>
<reference evidence="1 2" key="1">
    <citation type="submission" date="2017-11" db="EMBL/GenBank/DDBJ databases">
        <title>Bacillus camelliae sp. nov., isolated from pu'er tea.</title>
        <authorList>
            <person name="Niu L."/>
        </authorList>
    </citation>
    <scope>NUCLEOTIDE SEQUENCE [LARGE SCALE GENOMIC DNA]</scope>
    <source>
        <strain evidence="1 2">7578-1</strain>
    </source>
</reference>
<sequence length="80" mass="9256">MFKLKPHNYSCVKCERKQYTNEKCYGCGGKVFVELKGDNKITITLSDEELDIIQNWGFIVSTERPLAKKEADLYYKITNG</sequence>
<dbReference type="AlphaFoldDB" id="A0A2N3LD01"/>
<gene>
    <name evidence="1" type="ORF">CWO92_24315</name>
</gene>
<proteinExistence type="predicted"/>
<name>A0A2N3LD01_9BACI</name>